<reference evidence="17" key="1">
    <citation type="submission" date="2022-01" db="UniProtKB">
        <authorList>
            <consortium name="EnsemblMetazoa"/>
        </authorList>
    </citation>
    <scope>IDENTIFICATION</scope>
</reference>
<evidence type="ECO:0000256" key="6">
    <source>
        <dbReference type="ARBA" id="ARBA00022792"/>
    </source>
</evidence>
<evidence type="ECO:0000256" key="14">
    <source>
        <dbReference type="ARBA" id="ARBA00074682"/>
    </source>
</evidence>
<sequence length="80" mass="9046">MSSLPPPVSVSPLIKFGRWSLLLTGVAYGSFWQSRYTKKELAMKDIKMKEKAERDALLAQEKARNTAAQMAELESWSRGK</sequence>
<keyword evidence="3 15" id="KW-0813">Transport</keyword>
<dbReference type="PANTHER" id="PTHR12427:SF1">
    <property type="entry name" value="ATP SYNTHASE SUBUNIT E, MITOCHONDRIAL"/>
    <property type="match status" value="1"/>
</dbReference>
<comment type="similarity">
    <text evidence="2 15">Belongs to the ATPase e subunit family.</text>
</comment>
<feature type="transmembrane region" description="Helical" evidence="16">
    <location>
        <begin position="16"/>
        <end position="34"/>
    </location>
</feature>
<evidence type="ECO:0000256" key="2">
    <source>
        <dbReference type="ARBA" id="ARBA00007333"/>
    </source>
</evidence>
<keyword evidence="8 15" id="KW-0406">Ion transport</keyword>
<comment type="subunit">
    <text evidence="13">Component of the ATP synthase complex composed at least of ATP5F1A/subunit alpha, ATP5F1B/subunit beta, ATP5MC1/subunit c (homooctomer), MT-ATP6/subunit a, MT-ATP8/subunit 8, ATP5ME/subunit e, ATP5MF/subunit f, ATP5MG/subunit g, ATP5MK/subunit k, ATP5MJ/subunit j, ATP5F1C/subunit gamma, ATP5F1D/subunit delta, ATP5F1E/subunit epsilon, ATP5PF/subunit F6, ATP5PB/subunit b, ATP5PD/subunit d, ATP5PO/subunit OSCP. ATP synthase complex consists of a soluble F(1) head domain (subunits alpha(3) and beta(3)) - the catalytic core - and a membrane F(0) domain - the membrane proton channel (subunits c, a, 8, e, f, g, k and j). These two domains are linked by a central stalk (subunits gamma, delta, and epsilon) rotating inside the F1 region and a stationary peripheral stalk (subunits F6, b, d, and OSCP).</text>
</comment>
<evidence type="ECO:0000256" key="1">
    <source>
        <dbReference type="ARBA" id="ARBA00004273"/>
    </source>
</evidence>
<keyword evidence="16" id="KW-1133">Transmembrane helix</keyword>
<dbReference type="PANTHER" id="PTHR12427">
    <property type="entry name" value="ATP SYNTHASE E CHAIN, MITOCHONDRIAL"/>
    <property type="match status" value="1"/>
</dbReference>
<keyword evidence="5 15" id="KW-0375">Hydrogen ion transport</keyword>
<proteinExistence type="inferred from homology"/>
<dbReference type="KEGG" id="clec:106661687"/>
<keyword evidence="10 16" id="KW-0472">Membrane</keyword>
<keyword evidence="18" id="KW-1185">Reference proteome</keyword>
<dbReference type="EnsemblMetazoa" id="XM_014385234.1">
    <property type="protein sequence ID" value="XP_014240720.1"/>
    <property type="gene ID" value="LOC106661687"/>
</dbReference>
<dbReference type="Pfam" id="PF05680">
    <property type="entry name" value="ATP-synt_E"/>
    <property type="match status" value="1"/>
</dbReference>
<dbReference type="InterPro" id="IPR008386">
    <property type="entry name" value="ATP_synth_F0_esu_mt"/>
</dbReference>
<organism evidence="17 18">
    <name type="scientific">Cimex lectularius</name>
    <name type="common">Bed bug</name>
    <name type="synonym">Acanthia lectularia</name>
    <dbReference type="NCBI Taxonomy" id="79782"/>
    <lineage>
        <taxon>Eukaryota</taxon>
        <taxon>Metazoa</taxon>
        <taxon>Ecdysozoa</taxon>
        <taxon>Arthropoda</taxon>
        <taxon>Hexapoda</taxon>
        <taxon>Insecta</taxon>
        <taxon>Pterygota</taxon>
        <taxon>Neoptera</taxon>
        <taxon>Paraneoptera</taxon>
        <taxon>Hemiptera</taxon>
        <taxon>Heteroptera</taxon>
        <taxon>Panheteroptera</taxon>
        <taxon>Cimicomorpha</taxon>
        <taxon>Cimicidae</taxon>
        <taxon>Cimex</taxon>
    </lineage>
</organism>
<keyword evidence="16" id="KW-0812">Transmembrane</keyword>
<gene>
    <name evidence="17" type="primary">106661687</name>
</gene>
<evidence type="ECO:0000256" key="9">
    <source>
        <dbReference type="ARBA" id="ARBA00023128"/>
    </source>
</evidence>
<dbReference type="Proteomes" id="UP000494040">
    <property type="component" value="Unassembled WGS sequence"/>
</dbReference>
<evidence type="ECO:0000256" key="12">
    <source>
        <dbReference type="ARBA" id="ARBA00057306"/>
    </source>
</evidence>
<name>A0A8I6R7Q7_CIMLE</name>
<dbReference type="GO" id="GO:0005743">
    <property type="term" value="C:mitochondrial inner membrane"/>
    <property type="evidence" value="ECO:0007669"/>
    <property type="project" value="UniProtKB-SubCell"/>
</dbReference>
<comment type="function">
    <text evidence="12 15">Subunit e, of the mitochondrial membrane ATP synthase complex (F(1)F(0) ATP synthase or Complex V) that produces ATP from ADP in the presence of a proton gradient across the membrane which is generated by electron transport complexes of the respiratory chain. ATP synthase complex consist of a soluble F(1) head domain - the catalytic core - and a membrane F(1) domain - the membrane proton channel. These two domains are linked by a central stalk rotating inside the F(1) region and a stationary peripheral stalk. During catalysis, ATP synthesis in the catalytic domain of F(1) is coupled via a rotary mechanism of the central stalk subunits to proton translocation. In vivo, can only synthesize ATP although its ATP hydrolase activity can be activated artificially in vitro. Part of the complex F(0) domain.</text>
</comment>
<dbReference type="OrthoDB" id="9982108at2759"/>
<keyword evidence="6 15" id="KW-0999">Mitochondrion inner membrane</keyword>
<comment type="subunit">
    <text evidence="15">F-type ATPases have 2 components, CF(1) - the catalytic core - and CF(0) - the membrane proton channel. CF(1) and CF(0) have multiple subunits.</text>
</comment>
<evidence type="ECO:0000256" key="8">
    <source>
        <dbReference type="ARBA" id="ARBA00023065"/>
    </source>
</evidence>
<accession>A0A8I6R7Q7</accession>
<evidence type="ECO:0000313" key="17">
    <source>
        <dbReference type="EnsemblMetazoa" id="XP_014240720.1"/>
    </source>
</evidence>
<dbReference type="OMA" id="FCRWSLL"/>
<evidence type="ECO:0000256" key="5">
    <source>
        <dbReference type="ARBA" id="ARBA00022781"/>
    </source>
</evidence>
<evidence type="ECO:0000256" key="16">
    <source>
        <dbReference type="SAM" id="Phobius"/>
    </source>
</evidence>
<evidence type="ECO:0000256" key="13">
    <source>
        <dbReference type="ARBA" id="ARBA00064647"/>
    </source>
</evidence>
<keyword evidence="4 15" id="KW-0138">CF(0)</keyword>
<evidence type="ECO:0000256" key="10">
    <source>
        <dbReference type="ARBA" id="ARBA00023136"/>
    </source>
</evidence>
<evidence type="ECO:0000256" key="7">
    <source>
        <dbReference type="ARBA" id="ARBA00022990"/>
    </source>
</evidence>
<keyword evidence="7" id="KW-0007">Acetylation</keyword>
<evidence type="ECO:0000256" key="15">
    <source>
        <dbReference type="RuleBase" id="RU367005"/>
    </source>
</evidence>
<dbReference type="AlphaFoldDB" id="A0A8I6R7Q7"/>
<keyword evidence="11 15" id="KW-0066">ATP synthesis</keyword>
<protein>
    <recommendedName>
        <fullName evidence="14 15">ATP synthase F(0) complex subunit e, mitochondrial</fullName>
    </recommendedName>
</protein>
<comment type="subcellular location">
    <subcellularLocation>
        <location evidence="1 15">Mitochondrion inner membrane</location>
    </subcellularLocation>
</comment>
<evidence type="ECO:0000256" key="11">
    <source>
        <dbReference type="ARBA" id="ARBA00023310"/>
    </source>
</evidence>
<evidence type="ECO:0000256" key="4">
    <source>
        <dbReference type="ARBA" id="ARBA00022547"/>
    </source>
</evidence>
<dbReference type="GO" id="GO:0045259">
    <property type="term" value="C:proton-transporting ATP synthase complex"/>
    <property type="evidence" value="ECO:0007669"/>
    <property type="project" value="UniProtKB-UniRule"/>
</dbReference>
<evidence type="ECO:0000256" key="3">
    <source>
        <dbReference type="ARBA" id="ARBA00022448"/>
    </source>
</evidence>
<evidence type="ECO:0000313" key="18">
    <source>
        <dbReference type="Proteomes" id="UP000494040"/>
    </source>
</evidence>
<dbReference type="GO" id="GO:0015078">
    <property type="term" value="F:proton transmembrane transporter activity"/>
    <property type="evidence" value="ECO:0007669"/>
    <property type="project" value="InterPro"/>
</dbReference>
<keyword evidence="9 15" id="KW-0496">Mitochondrion</keyword>
<dbReference type="GO" id="GO:0015986">
    <property type="term" value="P:proton motive force-driven ATP synthesis"/>
    <property type="evidence" value="ECO:0007669"/>
    <property type="project" value="InterPro"/>
</dbReference>